<organism evidence="2 3">
    <name type="scientific">Pontibacter silvestris</name>
    <dbReference type="NCBI Taxonomy" id="2305183"/>
    <lineage>
        <taxon>Bacteria</taxon>
        <taxon>Pseudomonadati</taxon>
        <taxon>Bacteroidota</taxon>
        <taxon>Cytophagia</taxon>
        <taxon>Cytophagales</taxon>
        <taxon>Hymenobacteraceae</taxon>
        <taxon>Pontibacter</taxon>
    </lineage>
</organism>
<evidence type="ECO:0000256" key="1">
    <source>
        <dbReference type="SAM" id="MobiDB-lite"/>
    </source>
</evidence>
<feature type="compositionally biased region" description="Polar residues" evidence="1">
    <location>
        <begin position="102"/>
        <end position="116"/>
    </location>
</feature>
<dbReference type="EMBL" id="JBHUHV010000069">
    <property type="protein sequence ID" value="MFD2069535.1"/>
    <property type="molecule type" value="Genomic_DNA"/>
</dbReference>
<name>A0ABW4X5R3_9BACT</name>
<evidence type="ECO:0000313" key="2">
    <source>
        <dbReference type="EMBL" id="MFD2069535.1"/>
    </source>
</evidence>
<gene>
    <name evidence="2" type="ORF">ACFSKU_21840</name>
</gene>
<dbReference type="RefSeq" id="WP_229963171.1">
    <property type="nucleotide sequence ID" value="NZ_JAJJWI010000076.1"/>
</dbReference>
<feature type="region of interest" description="Disordered" evidence="1">
    <location>
        <begin position="91"/>
        <end position="153"/>
    </location>
</feature>
<keyword evidence="3" id="KW-1185">Reference proteome</keyword>
<accession>A0ABW4X5R3</accession>
<sequence length="153" mass="16459">MDSAPVKANASMESLALKQAALPVGDHLLVTGVENQEKKVEANANPSSAQFITAPDHQMKRLERRWQRLNERPQGPSDQPMKKRSCLAIRRTTPRMTPMPASPSSLARPGNSTTTAAWPWTRPEVSSPTSARTSPTAGTASTCLPLSGRCKAG</sequence>
<dbReference type="Proteomes" id="UP001597369">
    <property type="component" value="Unassembled WGS sequence"/>
</dbReference>
<protein>
    <submittedName>
        <fullName evidence="2">Uncharacterized protein</fullName>
    </submittedName>
</protein>
<reference evidence="3" key="1">
    <citation type="journal article" date="2019" name="Int. J. Syst. Evol. Microbiol.">
        <title>The Global Catalogue of Microorganisms (GCM) 10K type strain sequencing project: providing services to taxonomists for standard genome sequencing and annotation.</title>
        <authorList>
            <consortium name="The Broad Institute Genomics Platform"/>
            <consortium name="The Broad Institute Genome Sequencing Center for Infectious Disease"/>
            <person name="Wu L."/>
            <person name="Ma J."/>
        </authorList>
    </citation>
    <scope>NUCLEOTIDE SEQUENCE [LARGE SCALE GENOMIC DNA]</scope>
    <source>
        <strain evidence="3">JCM 16545</strain>
    </source>
</reference>
<comment type="caution">
    <text evidence="2">The sequence shown here is derived from an EMBL/GenBank/DDBJ whole genome shotgun (WGS) entry which is preliminary data.</text>
</comment>
<evidence type="ECO:0000313" key="3">
    <source>
        <dbReference type="Proteomes" id="UP001597369"/>
    </source>
</evidence>
<proteinExistence type="predicted"/>
<feature type="compositionally biased region" description="Low complexity" evidence="1">
    <location>
        <begin position="126"/>
        <end position="142"/>
    </location>
</feature>